<name>A0A9W9HL70_9EURO</name>
<comment type="caution">
    <text evidence="1">The sequence shown here is derived from an EMBL/GenBank/DDBJ whole genome shotgun (WGS) entry which is preliminary data.</text>
</comment>
<gene>
    <name evidence="1" type="ORF">N7492_010715</name>
</gene>
<proteinExistence type="predicted"/>
<reference evidence="1" key="2">
    <citation type="journal article" date="2023" name="IMA Fungus">
        <title>Comparative genomic study of the Penicillium genus elucidates a diverse pangenome and 15 lateral gene transfer events.</title>
        <authorList>
            <person name="Petersen C."/>
            <person name="Sorensen T."/>
            <person name="Nielsen M.R."/>
            <person name="Sondergaard T.E."/>
            <person name="Sorensen J.L."/>
            <person name="Fitzpatrick D.A."/>
            <person name="Frisvad J.C."/>
            <person name="Nielsen K.L."/>
        </authorList>
    </citation>
    <scope>NUCLEOTIDE SEQUENCE</scope>
    <source>
        <strain evidence="1">IBT 21917</strain>
    </source>
</reference>
<organism evidence="1 2">
    <name type="scientific">Penicillium capsulatum</name>
    <dbReference type="NCBI Taxonomy" id="69766"/>
    <lineage>
        <taxon>Eukaryota</taxon>
        <taxon>Fungi</taxon>
        <taxon>Dikarya</taxon>
        <taxon>Ascomycota</taxon>
        <taxon>Pezizomycotina</taxon>
        <taxon>Eurotiomycetes</taxon>
        <taxon>Eurotiomycetidae</taxon>
        <taxon>Eurotiales</taxon>
        <taxon>Aspergillaceae</taxon>
        <taxon>Penicillium</taxon>
    </lineage>
</organism>
<dbReference type="OrthoDB" id="4368774at2759"/>
<dbReference type="InterPro" id="IPR023578">
    <property type="entry name" value="Ras_GEF_dom_sf"/>
</dbReference>
<evidence type="ECO:0000313" key="2">
    <source>
        <dbReference type="Proteomes" id="UP001146351"/>
    </source>
</evidence>
<dbReference type="EMBL" id="JAPQKO010000009">
    <property type="protein sequence ID" value="KAJ5150364.1"/>
    <property type="molecule type" value="Genomic_DNA"/>
</dbReference>
<reference evidence="1" key="1">
    <citation type="submission" date="2022-11" db="EMBL/GenBank/DDBJ databases">
        <authorList>
            <person name="Petersen C."/>
        </authorList>
    </citation>
    <scope>NUCLEOTIDE SEQUENCE</scope>
    <source>
        <strain evidence="1">IBT 21917</strain>
    </source>
</reference>
<dbReference type="SUPFAM" id="SSF48366">
    <property type="entry name" value="Ras GEF"/>
    <property type="match status" value="1"/>
</dbReference>
<dbReference type="AlphaFoldDB" id="A0A9W9HL70"/>
<dbReference type="Proteomes" id="UP001146351">
    <property type="component" value="Unassembled WGS sequence"/>
</dbReference>
<sequence>MNALAQLINHVSKGSKAPNAAYSLRSWSSASTCIGYPTGPSAGNTSDEAKHPDTEGECWRRRDVEKMYQDPYSISLLCKFGLFDDKYAELKGLKPFCARQEECSQSTKSTTIWNVGPVQLLQEEPATIARKLSDESLGKFSSIPYEEFIRKAFGFTSDYIDSFLWKYEYLEWSLSRNACRASIDYWIQVKEALTVIGADPFLHATVQHIRQKEAVRAYLRSEKEIVGMEHLIPNLSAQLKEALDQVIEPLERLLSKPDAAQNVLEELQVVRFRFHDFYSPLNVDWNLSLDISNELLDEVRWMNIPSLAGAIARKDEALFSQYIQFAFTRDEHSKQACHVLNTRWNRLSSAVKEIMAAKIGLSSRIDCLADCLNGIRNYYSLTAIIQGIKASHVETEALHKFGKLLDTSDNYQQYRNRMREDSYALHFLLPAAIKSVQGDDKWAKIAIEASLSYSVHIDAQGPQMEFRSLSHNEVGGPREHEGIFRFFAFVRGIMECIGG</sequence>
<protein>
    <submittedName>
        <fullName evidence="1">Uncharacterized protein</fullName>
    </submittedName>
</protein>
<keyword evidence="2" id="KW-1185">Reference proteome</keyword>
<evidence type="ECO:0000313" key="1">
    <source>
        <dbReference type="EMBL" id="KAJ5150364.1"/>
    </source>
</evidence>
<accession>A0A9W9HL70</accession>